<keyword evidence="3" id="KW-1185">Reference proteome</keyword>
<dbReference type="SUPFAM" id="SSF88946">
    <property type="entry name" value="Sigma2 domain of RNA polymerase sigma factors"/>
    <property type="match status" value="1"/>
</dbReference>
<evidence type="ECO:0000259" key="1">
    <source>
        <dbReference type="Pfam" id="PF04542"/>
    </source>
</evidence>
<dbReference type="InterPro" id="IPR013325">
    <property type="entry name" value="RNA_pol_sigma_r2"/>
</dbReference>
<dbReference type="OrthoDB" id="5243766at2"/>
<evidence type="ECO:0000313" key="3">
    <source>
        <dbReference type="Proteomes" id="UP000234462"/>
    </source>
</evidence>
<dbReference type="GO" id="GO:0006352">
    <property type="term" value="P:DNA-templated transcription initiation"/>
    <property type="evidence" value="ECO:0007669"/>
    <property type="project" value="InterPro"/>
</dbReference>
<dbReference type="AlphaFoldDB" id="A0A2H1L8Q0"/>
<dbReference type="Proteomes" id="UP000234462">
    <property type="component" value="Unassembled WGS sequence"/>
</dbReference>
<dbReference type="EMBL" id="FXZM01000027">
    <property type="protein sequence ID" value="SMY13271.1"/>
    <property type="molecule type" value="Genomic_DNA"/>
</dbReference>
<proteinExistence type="predicted"/>
<protein>
    <submittedName>
        <fullName evidence="2">Sigma-70 region 2</fullName>
    </submittedName>
</protein>
<sequence length="297" mass="33218">MQEAEDQRMRVAGDEPPFTGEKLMVAVNQARVRVIIPKLRGVGLARWADDVAGEVALSAWKSRERFDPNLGALQSWVNRIAQYRSADRIEAESRRNGDLLAERDGDGLSVEEQLARAEGDRSDHVADVAETVAERLEIEEWLRPIMFTAARVMDPTAFVHGLHTHMLFDCDVKAAARVLGISEARVREHKRSLELYAQVIHRALEKGRTLTDGVRLCDVVDCLPEPGVAGSWTRQMGEAVVSWPGRINDVPVEHVMKKTGWTYDTSRQYLSTTRALLSVALGVIEAERANTKEKGQR</sequence>
<dbReference type="InterPro" id="IPR007627">
    <property type="entry name" value="RNA_pol_sigma70_r2"/>
</dbReference>
<dbReference type="GO" id="GO:0003700">
    <property type="term" value="F:DNA-binding transcription factor activity"/>
    <property type="evidence" value="ECO:0007669"/>
    <property type="project" value="InterPro"/>
</dbReference>
<evidence type="ECO:0000313" key="2">
    <source>
        <dbReference type="EMBL" id="SMY13271.1"/>
    </source>
</evidence>
<accession>A0A2H1L8Q0</accession>
<organism evidence="2 3">
    <name type="scientific">Brevibacterium jeotgali</name>
    <dbReference type="NCBI Taxonomy" id="1262550"/>
    <lineage>
        <taxon>Bacteria</taxon>
        <taxon>Bacillati</taxon>
        <taxon>Actinomycetota</taxon>
        <taxon>Actinomycetes</taxon>
        <taxon>Micrococcales</taxon>
        <taxon>Brevibacteriaceae</taxon>
        <taxon>Brevibacterium</taxon>
    </lineage>
</organism>
<feature type="domain" description="RNA polymerase sigma-70 region 2" evidence="1">
    <location>
        <begin position="43"/>
        <end position="94"/>
    </location>
</feature>
<reference evidence="3" key="1">
    <citation type="submission" date="2017-03" db="EMBL/GenBank/DDBJ databases">
        <authorList>
            <person name="Monnet C."/>
        </authorList>
    </citation>
    <scope>NUCLEOTIDE SEQUENCE [LARGE SCALE GENOMIC DNA]</scope>
    <source>
        <strain evidence="3">SJ5-8</strain>
    </source>
</reference>
<dbReference type="Pfam" id="PF04542">
    <property type="entry name" value="Sigma70_r2"/>
    <property type="match status" value="1"/>
</dbReference>
<dbReference type="Gene3D" id="1.10.1740.10">
    <property type="match status" value="1"/>
</dbReference>
<name>A0A2H1L8Q0_9MICO</name>
<gene>
    <name evidence="2" type="ORF">BJEO58_02883</name>
</gene>